<dbReference type="Gene3D" id="3.40.50.180">
    <property type="entry name" value="Methylesterase CheB, C-terminal domain"/>
    <property type="match status" value="1"/>
</dbReference>
<evidence type="ECO:0000256" key="4">
    <source>
        <dbReference type="PROSITE-ProRule" id="PRU00050"/>
    </source>
</evidence>
<proteinExistence type="predicted"/>
<feature type="domain" description="CheB-type methylesterase" evidence="5">
    <location>
        <begin position="1"/>
        <end position="178"/>
    </location>
</feature>
<protein>
    <recommendedName>
        <fullName evidence="2">protein-glutamate methylesterase</fullName>
        <ecNumber evidence="2">3.1.1.61</ecNumber>
    </recommendedName>
</protein>
<evidence type="ECO:0000256" key="2">
    <source>
        <dbReference type="ARBA" id="ARBA00039140"/>
    </source>
</evidence>
<comment type="catalytic activity">
    <reaction evidence="3">
        <text>[protein]-L-glutamate 5-O-methyl ester + H2O = L-glutamyl-[protein] + methanol + H(+)</text>
        <dbReference type="Rhea" id="RHEA:23236"/>
        <dbReference type="Rhea" id="RHEA-COMP:10208"/>
        <dbReference type="Rhea" id="RHEA-COMP:10311"/>
        <dbReference type="ChEBI" id="CHEBI:15377"/>
        <dbReference type="ChEBI" id="CHEBI:15378"/>
        <dbReference type="ChEBI" id="CHEBI:17790"/>
        <dbReference type="ChEBI" id="CHEBI:29973"/>
        <dbReference type="ChEBI" id="CHEBI:82795"/>
        <dbReference type="EC" id="3.1.1.61"/>
    </reaction>
</comment>
<dbReference type="EMBL" id="CP023344">
    <property type="protein sequence ID" value="ATC65885.1"/>
    <property type="molecule type" value="Genomic_DNA"/>
</dbReference>
<evidence type="ECO:0000256" key="1">
    <source>
        <dbReference type="ARBA" id="ARBA00022801"/>
    </source>
</evidence>
<dbReference type="GO" id="GO:0008984">
    <property type="term" value="F:protein-glutamate methylesterase activity"/>
    <property type="evidence" value="ECO:0007669"/>
    <property type="project" value="UniProtKB-EC"/>
</dbReference>
<dbReference type="InterPro" id="IPR035909">
    <property type="entry name" value="CheB_C"/>
</dbReference>
<evidence type="ECO:0000313" key="7">
    <source>
        <dbReference type="Proteomes" id="UP000217265"/>
    </source>
</evidence>
<keyword evidence="1 4" id="KW-0378">Hydrolase</keyword>
<dbReference type="PANTHER" id="PTHR42872:SF3">
    <property type="entry name" value="PROTEIN-GLUTAMATE METHYLESTERASE_PROTEIN-GLUTAMINE GLUTAMINASE 1"/>
    <property type="match status" value="1"/>
</dbReference>
<keyword evidence="7" id="KW-1185">Reference proteome</keyword>
<keyword evidence="4" id="KW-0145">Chemotaxis</keyword>
<feature type="active site" evidence="4">
    <location>
        <position position="126"/>
    </location>
</feature>
<name>A0A290QB13_9BACT</name>
<dbReference type="GO" id="GO:0000156">
    <property type="term" value="F:phosphorelay response regulator activity"/>
    <property type="evidence" value="ECO:0007669"/>
    <property type="project" value="InterPro"/>
</dbReference>
<dbReference type="GO" id="GO:0006935">
    <property type="term" value="P:chemotaxis"/>
    <property type="evidence" value="ECO:0007669"/>
    <property type="project" value="UniProtKB-UniRule"/>
</dbReference>
<gene>
    <name evidence="6" type="ORF">CMV30_19105</name>
</gene>
<dbReference type="PROSITE" id="PS50122">
    <property type="entry name" value="CHEB"/>
    <property type="match status" value="1"/>
</dbReference>
<dbReference type="OrthoDB" id="9793421at2"/>
<evidence type="ECO:0000259" key="5">
    <source>
        <dbReference type="PROSITE" id="PS50122"/>
    </source>
</evidence>
<dbReference type="EC" id="3.1.1.61" evidence="2"/>
<sequence>MIVIGGSLGGSRALREILLRLPEDFSLPIAVVLHRHRDGDELLRDYIQRDCALPIVDVEDKIPVEAGRVFLCPPDYHLMLEDGCFSLSTDELVNFARPSIDALFESAAEWSGRAAIAVVLTGGGFDGAAGAKRIQERGGIVIVQDPKTAEGLWMPTAALNATKTRHVKSLEGIATALIRLAARRRRMS</sequence>
<evidence type="ECO:0000313" key="6">
    <source>
        <dbReference type="EMBL" id="ATC65885.1"/>
    </source>
</evidence>
<dbReference type="Proteomes" id="UP000217265">
    <property type="component" value="Chromosome"/>
</dbReference>
<dbReference type="InterPro" id="IPR000673">
    <property type="entry name" value="Sig_transdc_resp-reg_Me-estase"/>
</dbReference>
<dbReference type="RefSeq" id="WP_096057514.1">
    <property type="nucleotide sequence ID" value="NZ_CP023344.1"/>
</dbReference>
<dbReference type="AlphaFoldDB" id="A0A290QB13"/>
<dbReference type="CDD" id="cd16433">
    <property type="entry name" value="CheB"/>
    <property type="match status" value="1"/>
</dbReference>
<feature type="active site" evidence="4">
    <location>
        <position position="34"/>
    </location>
</feature>
<feature type="active site" evidence="4">
    <location>
        <position position="7"/>
    </location>
</feature>
<organism evidence="6 7">
    <name type="scientific">Nibricoccus aquaticus</name>
    <dbReference type="NCBI Taxonomy" id="2576891"/>
    <lineage>
        <taxon>Bacteria</taxon>
        <taxon>Pseudomonadati</taxon>
        <taxon>Verrucomicrobiota</taxon>
        <taxon>Opitutia</taxon>
        <taxon>Opitutales</taxon>
        <taxon>Opitutaceae</taxon>
        <taxon>Nibricoccus</taxon>
    </lineage>
</organism>
<dbReference type="Pfam" id="PF01339">
    <property type="entry name" value="CheB_methylest"/>
    <property type="match status" value="1"/>
</dbReference>
<dbReference type="KEGG" id="vbh:CMV30_19105"/>
<evidence type="ECO:0000256" key="3">
    <source>
        <dbReference type="ARBA" id="ARBA00048267"/>
    </source>
</evidence>
<dbReference type="GO" id="GO:0005737">
    <property type="term" value="C:cytoplasm"/>
    <property type="evidence" value="ECO:0007669"/>
    <property type="project" value="InterPro"/>
</dbReference>
<accession>A0A290QB13</accession>
<dbReference type="SUPFAM" id="SSF52738">
    <property type="entry name" value="Methylesterase CheB, C-terminal domain"/>
    <property type="match status" value="1"/>
</dbReference>
<reference evidence="6 7" key="1">
    <citation type="submission" date="2017-09" db="EMBL/GenBank/DDBJ databases">
        <title>Complete genome sequence of Verrucomicrobial strain HZ-65, isolated from freshwater.</title>
        <authorList>
            <person name="Choi A."/>
        </authorList>
    </citation>
    <scope>NUCLEOTIDE SEQUENCE [LARGE SCALE GENOMIC DNA]</scope>
    <source>
        <strain evidence="6 7">HZ-65</strain>
    </source>
</reference>
<dbReference type="PANTHER" id="PTHR42872">
    <property type="entry name" value="PROTEIN-GLUTAMATE METHYLESTERASE/PROTEIN-GLUTAMINE GLUTAMINASE"/>
    <property type="match status" value="1"/>
</dbReference>